<dbReference type="RefSeq" id="WP_168447195.1">
    <property type="nucleotide sequence ID" value="NZ_JAAXOW010000002.1"/>
</dbReference>
<dbReference type="InterPro" id="IPR025302">
    <property type="entry name" value="DrrA1/2-like_C"/>
</dbReference>
<dbReference type="PROSITE" id="PS50893">
    <property type="entry name" value="ABC_TRANSPORTER_2"/>
    <property type="match status" value="1"/>
</dbReference>
<dbReference type="SUPFAM" id="SSF52540">
    <property type="entry name" value="P-loop containing nucleoside triphosphate hydrolases"/>
    <property type="match status" value="1"/>
</dbReference>
<organism evidence="8 9">
    <name type="scientific">Sanguibacter hominis ATCC BAA-789</name>
    <dbReference type="NCBI Taxonomy" id="1312740"/>
    <lineage>
        <taxon>Bacteria</taxon>
        <taxon>Bacillati</taxon>
        <taxon>Actinomycetota</taxon>
        <taxon>Actinomycetes</taxon>
        <taxon>Micrococcales</taxon>
        <taxon>Sanguibacteraceae</taxon>
        <taxon>Sanguibacter</taxon>
    </lineage>
</organism>
<dbReference type="InterPro" id="IPR003439">
    <property type="entry name" value="ABC_transporter-like_ATP-bd"/>
</dbReference>
<keyword evidence="3" id="KW-0813">Transport</keyword>
<dbReference type="InterPro" id="IPR017871">
    <property type="entry name" value="ABC_transporter-like_CS"/>
</dbReference>
<dbReference type="GO" id="GO:0005886">
    <property type="term" value="C:plasma membrane"/>
    <property type="evidence" value="ECO:0007669"/>
    <property type="project" value="UniProtKB-SubCell"/>
</dbReference>
<dbReference type="AlphaFoldDB" id="A0A9X5FBM3"/>
<evidence type="ECO:0000256" key="5">
    <source>
        <dbReference type="ARBA" id="ARBA00022840"/>
    </source>
</evidence>
<evidence type="ECO:0000256" key="3">
    <source>
        <dbReference type="ARBA" id="ARBA00022448"/>
    </source>
</evidence>
<protein>
    <submittedName>
        <fullName evidence="8">ATP-binding cassette domain-containing protein</fullName>
    </submittedName>
</protein>
<evidence type="ECO:0000256" key="1">
    <source>
        <dbReference type="ARBA" id="ARBA00004202"/>
    </source>
</evidence>
<dbReference type="PANTHER" id="PTHR42711">
    <property type="entry name" value="ABC TRANSPORTER ATP-BINDING PROTEIN"/>
    <property type="match status" value="1"/>
</dbReference>
<comment type="similarity">
    <text evidence="2">Belongs to the ABC transporter superfamily.</text>
</comment>
<evidence type="ECO:0000256" key="4">
    <source>
        <dbReference type="ARBA" id="ARBA00022741"/>
    </source>
</evidence>
<reference evidence="8 9" key="1">
    <citation type="submission" date="2020-04" db="EMBL/GenBank/DDBJ databases">
        <title>MicrobeNet Type strains.</title>
        <authorList>
            <person name="Nicholson A.C."/>
        </authorList>
    </citation>
    <scope>NUCLEOTIDE SEQUENCE [LARGE SCALE GENOMIC DNA]</scope>
    <source>
        <strain evidence="8 9">ATCC BAA-789</strain>
    </source>
</reference>
<evidence type="ECO:0000259" key="7">
    <source>
        <dbReference type="PROSITE" id="PS50893"/>
    </source>
</evidence>
<dbReference type="InterPro" id="IPR003593">
    <property type="entry name" value="AAA+_ATPase"/>
</dbReference>
<keyword evidence="6" id="KW-0046">Antibiotic resistance</keyword>
<accession>A0A9X5FBM3</accession>
<dbReference type="Pfam" id="PF00005">
    <property type="entry name" value="ABC_tran"/>
    <property type="match status" value="1"/>
</dbReference>
<gene>
    <name evidence="8" type="ORF">HF995_07505</name>
</gene>
<evidence type="ECO:0000313" key="9">
    <source>
        <dbReference type="Proteomes" id="UP000774283"/>
    </source>
</evidence>
<sequence>MLRLDHINRSFGDLRALDDVSFGVAPGRLTGFIGANGAGKTTTMRIILGVLAADSGSVTFDGAPLSHAQRQTIGYMPEERGLYPKMKVIDQLVHLARLHGYDRAAARRNASALIESLGLAERADEPLEKLSLGNQQRVQIAAALVHEPTVLILDEPFSGLDPIAVDVVVRALAERAGQGVPVLFSSHQLDVVERLCDDVVIISGGKIQAVGTRDGLRDEFGGSRFEIATGGDIGWLRGVPGVEVVEFTGGDAVFDASPETAQTVLADAVARSSVARFGRLRPTLGEIFREITSEAASVEQSSTQSIEETVR</sequence>
<keyword evidence="4" id="KW-0547">Nucleotide-binding</keyword>
<dbReference type="Proteomes" id="UP000774283">
    <property type="component" value="Unassembled WGS sequence"/>
</dbReference>
<dbReference type="InterPro" id="IPR027417">
    <property type="entry name" value="P-loop_NTPase"/>
</dbReference>
<evidence type="ECO:0000313" key="8">
    <source>
        <dbReference type="EMBL" id="NKX93118.1"/>
    </source>
</evidence>
<dbReference type="GO" id="GO:0046677">
    <property type="term" value="P:response to antibiotic"/>
    <property type="evidence" value="ECO:0007669"/>
    <property type="project" value="UniProtKB-KW"/>
</dbReference>
<feature type="domain" description="ABC transporter" evidence="7">
    <location>
        <begin position="2"/>
        <end position="229"/>
    </location>
</feature>
<dbReference type="InterPro" id="IPR050763">
    <property type="entry name" value="ABC_transporter_ATP-binding"/>
</dbReference>
<dbReference type="EMBL" id="JAAXOW010000002">
    <property type="protein sequence ID" value="NKX93118.1"/>
    <property type="molecule type" value="Genomic_DNA"/>
</dbReference>
<dbReference type="PROSITE" id="PS00211">
    <property type="entry name" value="ABC_TRANSPORTER_1"/>
    <property type="match status" value="1"/>
</dbReference>
<name>A0A9X5FBM3_9MICO</name>
<dbReference type="GO" id="GO:0016887">
    <property type="term" value="F:ATP hydrolysis activity"/>
    <property type="evidence" value="ECO:0007669"/>
    <property type="project" value="InterPro"/>
</dbReference>
<proteinExistence type="inferred from homology"/>
<dbReference type="SMART" id="SM00382">
    <property type="entry name" value="AAA"/>
    <property type="match status" value="1"/>
</dbReference>
<dbReference type="Gene3D" id="3.40.50.300">
    <property type="entry name" value="P-loop containing nucleotide triphosphate hydrolases"/>
    <property type="match status" value="1"/>
</dbReference>
<evidence type="ECO:0000256" key="6">
    <source>
        <dbReference type="ARBA" id="ARBA00023251"/>
    </source>
</evidence>
<comment type="subcellular location">
    <subcellularLocation>
        <location evidence="1">Cell membrane</location>
        <topology evidence="1">Peripheral membrane protein</topology>
    </subcellularLocation>
</comment>
<keyword evidence="9" id="KW-1185">Reference proteome</keyword>
<dbReference type="Pfam" id="PF13732">
    <property type="entry name" value="DrrA1-3_C"/>
    <property type="match status" value="1"/>
</dbReference>
<dbReference type="GO" id="GO:0005524">
    <property type="term" value="F:ATP binding"/>
    <property type="evidence" value="ECO:0007669"/>
    <property type="project" value="UniProtKB-KW"/>
</dbReference>
<comment type="caution">
    <text evidence="8">The sequence shown here is derived from an EMBL/GenBank/DDBJ whole genome shotgun (WGS) entry which is preliminary data.</text>
</comment>
<keyword evidence="5 8" id="KW-0067">ATP-binding</keyword>
<dbReference type="PANTHER" id="PTHR42711:SF5">
    <property type="entry name" value="ABC TRANSPORTER ATP-BINDING PROTEIN NATA"/>
    <property type="match status" value="1"/>
</dbReference>
<evidence type="ECO:0000256" key="2">
    <source>
        <dbReference type="ARBA" id="ARBA00005417"/>
    </source>
</evidence>